<evidence type="ECO:0000256" key="1">
    <source>
        <dbReference type="SAM" id="MobiDB-lite"/>
    </source>
</evidence>
<protein>
    <submittedName>
        <fullName evidence="2">Uncharacterized protein</fullName>
    </submittedName>
</protein>
<dbReference type="EMBL" id="ML210305">
    <property type="protein sequence ID" value="TFK20288.1"/>
    <property type="molecule type" value="Genomic_DNA"/>
</dbReference>
<feature type="region of interest" description="Disordered" evidence="1">
    <location>
        <begin position="102"/>
        <end position="190"/>
    </location>
</feature>
<organism evidence="2 3">
    <name type="scientific">Coprinopsis marcescibilis</name>
    <name type="common">Agaric fungus</name>
    <name type="synonym">Psathyrella marcescibilis</name>
    <dbReference type="NCBI Taxonomy" id="230819"/>
    <lineage>
        <taxon>Eukaryota</taxon>
        <taxon>Fungi</taxon>
        <taxon>Dikarya</taxon>
        <taxon>Basidiomycota</taxon>
        <taxon>Agaricomycotina</taxon>
        <taxon>Agaricomycetes</taxon>
        <taxon>Agaricomycetidae</taxon>
        <taxon>Agaricales</taxon>
        <taxon>Agaricineae</taxon>
        <taxon>Psathyrellaceae</taxon>
        <taxon>Coprinopsis</taxon>
    </lineage>
</organism>
<gene>
    <name evidence="2" type="ORF">FA15DRAFT_673612</name>
</gene>
<keyword evidence="3" id="KW-1185">Reference proteome</keyword>
<dbReference type="OrthoDB" id="3070011at2759"/>
<feature type="compositionally biased region" description="Basic and acidic residues" evidence="1">
    <location>
        <begin position="140"/>
        <end position="156"/>
    </location>
</feature>
<feature type="region of interest" description="Disordered" evidence="1">
    <location>
        <begin position="209"/>
        <end position="243"/>
    </location>
</feature>
<sequence length="428" mass="47806">MSFVVKRRRKRTAVDPCLGYYAESSGLETNVQVHERDEFVTAARLQPRRDVTLKPISELAQTSPRNLPNVLKTGIRESEDVRQVTVNDFLNAGLQARQLYPPRTRSSTRTRNRQTVAANAKQQMAEAEAARNSMAGPGRIHREDSSDPWHFPETREGSSGVSLMFEPNAQEVEEEEEAEEELQASSTPVSNRQNICLRSRTVRRVVLSDSDSVDDDGSSTGSEFALPVPPKKRRVRKPRNKPFTKSLGTRLFEAAVSTDGDPLDSLVIPPTRLRAAREEPNPTAYKPLRFKPVRRDSPEEEQDAVLGRRATLVDPRKVTLFTGASFCTSSRQAIIRQDSEDMRRSYGRITNWKVDGYPAERSSSMPRKGYATGEAEQAKQQEAGSIHSGLSSNLTYPPLVFVPLTDENAARHDKSRKGKNGRCLSSKA</sequence>
<evidence type="ECO:0000313" key="3">
    <source>
        <dbReference type="Proteomes" id="UP000307440"/>
    </source>
</evidence>
<dbReference type="AlphaFoldDB" id="A0A5C3KWI6"/>
<proteinExistence type="predicted"/>
<feature type="region of interest" description="Disordered" evidence="1">
    <location>
        <begin position="407"/>
        <end position="428"/>
    </location>
</feature>
<name>A0A5C3KWI6_COPMA</name>
<feature type="compositionally biased region" description="Basic residues" evidence="1">
    <location>
        <begin position="230"/>
        <end position="242"/>
    </location>
</feature>
<dbReference type="Proteomes" id="UP000307440">
    <property type="component" value="Unassembled WGS sequence"/>
</dbReference>
<accession>A0A5C3KWI6</accession>
<evidence type="ECO:0000313" key="2">
    <source>
        <dbReference type="EMBL" id="TFK20288.1"/>
    </source>
</evidence>
<feature type="region of interest" description="Disordered" evidence="1">
    <location>
        <begin position="356"/>
        <end position="390"/>
    </location>
</feature>
<feature type="compositionally biased region" description="Acidic residues" evidence="1">
    <location>
        <begin position="171"/>
        <end position="182"/>
    </location>
</feature>
<reference evidence="2 3" key="1">
    <citation type="journal article" date="2019" name="Nat. Ecol. Evol.">
        <title>Megaphylogeny resolves global patterns of mushroom evolution.</title>
        <authorList>
            <person name="Varga T."/>
            <person name="Krizsan K."/>
            <person name="Foldi C."/>
            <person name="Dima B."/>
            <person name="Sanchez-Garcia M."/>
            <person name="Sanchez-Ramirez S."/>
            <person name="Szollosi G.J."/>
            <person name="Szarkandi J.G."/>
            <person name="Papp V."/>
            <person name="Albert L."/>
            <person name="Andreopoulos W."/>
            <person name="Angelini C."/>
            <person name="Antonin V."/>
            <person name="Barry K.W."/>
            <person name="Bougher N.L."/>
            <person name="Buchanan P."/>
            <person name="Buyck B."/>
            <person name="Bense V."/>
            <person name="Catcheside P."/>
            <person name="Chovatia M."/>
            <person name="Cooper J."/>
            <person name="Damon W."/>
            <person name="Desjardin D."/>
            <person name="Finy P."/>
            <person name="Geml J."/>
            <person name="Haridas S."/>
            <person name="Hughes K."/>
            <person name="Justo A."/>
            <person name="Karasinski D."/>
            <person name="Kautmanova I."/>
            <person name="Kiss B."/>
            <person name="Kocsube S."/>
            <person name="Kotiranta H."/>
            <person name="LaButti K.M."/>
            <person name="Lechner B.E."/>
            <person name="Liimatainen K."/>
            <person name="Lipzen A."/>
            <person name="Lukacs Z."/>
            <person name="Mihaltcheva S."/>
            <person name="Morgado L.N."/>
            <person name="Niskanen T."/>
            <person name="Noordeloos M.E."/>
            <person name="Ohm R.A."/>
            <person name="Ortiz-Santana B."/>
            <person name="Ovrebo C."/>
            <person name="Racz N."/>
            <person name="Riley R."/>
            <person name="Savchenko A."/>
            <person name="Shiryaev A."/>
            <person name="Soop K."/>
            <person name="Spirin V."/>
            <person name="Szebenyi C."/>
            <person name="Tomsovsky M."/>
            <person name="Tulloss R.E."/>
            <person name="Uehling J."/>
            <person name="Grigoriev I.V."/>
            <person name="Vagvolgyi C."/>
            <person name="Papp T."/>
            <person name="Martin F.M."/>
            <person name="Miettinen O."/>
            <person name="Hibbett D.S."/>
            <person name="Nagy L.G."/>
        </authorList>
    </citation>
    <scope>NUCLEOTIDE SEQUENCE [LARGE SCALE GENOMIC DNA]</scope>
    <source>
        <strain evidence="2 3">CBS 121175</strain>
    </source>
</reference>
<feature type="compositionally biased region" description="Polar residues" evidence="1">
    <location>
        <begin position="378"/>
        <end position="390"/>
    </location>
</feature>